<evidence type="ECO:0000256" key="5">
    <source>
        <dbReference type="ARBA" id="ARBA00022801"/>
    </source>
</evidence>
<evidence type="ECO:0000313" key="8">
    <source>
        <dbReference type="EMBL" id="KKS33002.1"/>
    </source>
</evidence>
<evidence type="ECO:0000256" key="3">
    <source>
        <dbReference type="ARBA" id="ARBA00022722"/>
    </source>
</evidence>
<comment type="caution">
    <text evidence="8">The sequence shown here is derived from an EMBL/GenBank/DDBJ whole genome shotgun (WGS) entry which is preliminary data.</text>
</comment>
<accession>A0A0G0Y8C5</accession>
<dbReference type="InterPro" id="IPR012933">
    <property type="entry name" value="HicA_mRNA_interferase"/>
</dbReference>
<dbReference type="EMBL" id="LCCN01000003">
    <property type="protein sequence ID" value="KKS33002.1"/>
    <property type="molecule type" value="Genomic_DNA"/>
</dbReference>
<dbReference type="Proteomes" id="UP000034160">
    <property type="component" value="Unassembled WGS sequence"/>
</dbReference>
<keyword evidence="6" id="KW-0694">RNA-binding</keyword>
<gene>
    <name evidence="8" type="ORF">UU93_C0003G0010</name>
</gene>
<evidence type="ECO:0000256" key="2">
    <source>
        <dbReference type="ARBA" id="ARBA00022649"/>
    </source>
</evidence>
<dbReference type="InterPro" id="IPR038570">
    <property type="entry name" value="HicA_sf"/>
</dbReference>
<keyword evidence="2" id="KW-1277">Toxin-antitoxin system</keyword>
<evidence type="ECO:0000256" key="7">
    <source>
        <dbReference type="ARBA" id="ARBA00023016"/>
    </source>
</evidence>
<reference evidence="8 9" key="1">
    <citation type="journal article" date="2015" name="Nature">
        <title>rRNA introns, odd ribosomes, and small enigmatic genomes across a large radiation of phyla.</title>
        <authorList>
            <person name="Brown C.T."/>
            <person name="Hug L.A."/>
            <person name="Thomas B.C."/>
            <person name="Sharon I."/>
            <person name="Castelle C.J."/>
            <person name="Singh A."/>
            <person name="Wilkins M.J."/>
            <person name="Williams K.H."/>
            <person name="Banfield J.F."/>
        </authorList>
    </citation>
    <scope>NUCLEOTIDE SEQUENCE [LARGE SCALE GENOMIC DNA]</scope>
</reference>
<dbReference type="SUPFAM" id="SSF54786">
    <property type="entry name" value="YcfA/nrd intein domain"/>
    <property type="match status" value="1"/>
</dbReference>
<dbReference type="STRING" id="1618356.UU93_C0003G0010"/>
<dbReference type="GO" id="GO:0004519">
    <property type="term" value="F:endonuclease activity"/>
    <property type="evidence" value="ECO:0007669"/>
    <property type="project" value="UniProtKB-KW"/>
</dbReference>
<comment type="similarity">
    <text evidence="1">Belongs to the HicA mRNA interferase family.</text>
</comment>
<dbReference type="Pfam" id="PF07927">
    <property type="entry name" value="HicA_toxin"/>
    <property type="match status" value="1"/>
</dbReference>
<name>A0A0G0Y8C5_9BACT</name>
<dbReference type="Gene3D" id="3.30.920.30">
    <property type="entry name" value="Hypothetical protein"/>
    <property type="match status" value="1"/>
</dbReference>
<evidence type="ECO:0000313" key="9">
    <source>
        <dbReference type="Proteomes" id="UP000034160"/>
    </source>
</evidence>
<dbReference type="AlphaFoldDB" id="A0A0G0Y8C5"/>
<evidence type="ECO:0008006" key="10">
    <source>
        <dbReference type="Google" id="ProtNLM"/>
    </source>
</evidence>
<keyword evidence="3" id="KW-0540">Nuclease</keyword>
<keyword evidence="4" id="KW-0255">Endonuclease</keyword>
<dbReference type="GO" id="GO:0016787">
    <property type="term" value="F:hydrolase activity"/>
    <property type="evidence" value="ECO:0007669"/>
    <property type="project" value="UniProtKB-KW"/>
</dbReference>
<protein>
    <recommendedName>
        <fullName evidence="10">YcfA family protein</fullName>
    </recommendedName>
</protein>
<organism evidence="8 9">
    <name type="scientific">Candidatus Amesbacteria bacterium GW2011_GWA2_42_12</name>
    <dbReference type="NCBI Taxonomy" id="1618356"/>
    <lineage>
        <taxon>Bacteria</taxon>
        <taxon>Candidatus Amesiibacteriota</taxon>
    </lineage>
</organism>
<dbReference type="GO" id="GO:0003729">
    <property type="term" value="F:mRNA binding"/>
    <property type="evidence" value="ECO:0007669"/>
    <property type="project" value="InterPro"/>
</dbReference>
<evidence type="ECO:0000256" key="6">
    <source>
        <dbReference type="ARBA" id="ARBA00022884"/>
    </source>
</evidence>
<evidence type="ECO:0000256" key="4">
    <source>
        <dbReference type="ARBA" id="ARBA00022759"/>
    </source>
</evidence>
<keyword evidence="7" id="KW-0346">Stress response</keyword>
<evidence type="ECO:0000256" key="1">
    <source>
        <dbReference type="ARBA" id="ARBA00006620"/>
    </source>
</evidence>
<sequence>MPKLYSAKETLKALHKAGFEIYSQKGSHIKLRGIHNGRFQTVIVPNHKEIAKGTFSSILAQADMTRQEFEEFV</sequence>
<proteinExistence type="inferred from homology"/>
<keyword evidence="5" id="KW-0378">Hydrolase</keyword>